<proteinExistence type="predicted"/>
<evidence type="ECO:0000313" key="4">
    <source>
        <dbReference type="Proteomes" id="UP000663862"/>
    </source>
</evidence>
<sequence length="462" mass="51662">MISKAVNLVARKLAGMDSETVSHLSQILSEEALAISDELRNSGQPVDSDILAARLEGIALRMKYEFLNQGHDPSPHEFPIFNVSHNPDAPYPNPINHLYDKRYKEAYSTFIKQSLPAPSTSKTSEPSTPTSPVSALPAKPTTNSQSASNAVYQQGQYQRQLSQQARQPAYAPPASPQASTGGWQYMNPYATMPRSHAAYYQQQQQQQQPSNVMQPTQQQSYDKFTPSIRRSSTADDLRPRSLSRSASSNDLNYATDTGNEKIRVRVVNDNDALLSSDPYKNSFSNNHYNTKRSILKSTNDDNNKEVITTRRIYTAPSTEIGTETMEDLFKVAKKQQSNPAEIASQPMTERIIIIDRRGANTAENDANLSGQDRVRTFEIRTSTNDIVPSAAPVIPIPTPTPTPTATIPSSAYAVQPPNYYPGQQLYYQQPNAYMSVPTNMYSNTTPYVHRPNSYYPYAYYRY</sequence>
<dbReference type="AlphaFoldDB" id="A0A820LFI1"/>
<dbReference type="EMBL" id="CAJOBQ010000432">
    <property type="protein sequence ID" value="CAF4353715.1"/>
    <property type="molecule type" value="Genomic_DNA"/>
</dbReference>
<name>A0A820LFI1_9BILA</name>
<feature type="compositionally biased region" description="Polar residues" evidence="1">
    <location>
        <begin position="140"/>
        <end position="152"/>
    </location>
</feature>
<evidence type="ECO:0000256" key="1">
    <source>
        <dbReference type="SAM" id="MobiDB-lite"/>
    </source>
</evidence>
<dbReference type="EMBL" id="CAJOBO010000376">
    <property type="protein sequence ID" value="CAF4206039.1"/>
    <property type="molecule type" value="Genomic_DNA"/>
</dbReference>
<protein>
    <submittedName>
        <fullName evidence="3">Uncharacterized protein</fullName>
    </submittedName>
</protein>
<dbReference type="Proteomes" id="UP000663862">
    <property type="component" value="Unassembled WGS sequence"/>
</dbReference>
<reference evidence="3" key="1">
    <citation type="submission" date="2021-02" db="EMBL/GenBank/DDBJ databases">
        <authorList>
            <person name="Nowell W R."/>
        </authorList>
    </citation>
    <scope>NUCLEOTIDE SEQUENCE</scope>
</reference>
<feature type="compositionally biased region" description="Low complexity" evidence="1">
    <location>
        <begin position="153"/>
        <end position="169"/>
    </location>
</feature>
<feature type="compositionally biased region" description="Low complexity" evidence="1">
    <location>
        <begin position="118"/>
        <end position="134"/>
    </location>
</feature>
<comment type="caution">
    <text evidence="3">The sequence shown here is derived from an EMBL/GenBank/DDBJ whole genome shotgun (WGS) entry which is preliminary data.</text>
</comment>
<feature type="compositionally biased region" description="Low complexity" evidence="1">
    <location>
        <begin position="201"/>
        <end position="219"/>
    </location>
</feature>
<accession>A0A820LFI1</accession>
<gene>
    <name evidence="2" type="ORF">HFQ381_LOCUS7763</name>
    <name evidence="3" type="ORF">TSG867_LOCUS9727</name>
</gene>
<feature type="compositionally biased region" description="Low complexity" evidence="1">
    <location>
        <begin position="240"/>
        <end position="252"/>
    </location>
</feature>
<feature type="region of interest" description="Disordered" evidence="1">
    <location>
        <begin position="115"/>
        <end position="254"/>
    </location>
</feature>
<evidence type="ECO:0000313" key="3">
    <source>
        <dbReference type="EMBL" id="CAF4353715.1"/>
    </source>
</evidence>
<evidence type="ECO:0000313" key="2">
    <source>
        <dbReference type="EMBL" id="CAF4206039.1"/>
    </source>
</evidence>
<dbReference type="Proteomes" id="UP000663851">
    <property type="component" value="Unassembled WGS sequence"/>
</dbReference>
<organism evidence="3 4">
    <name type="scientific">Rotaria socialis</name>
    <dbReference type="NCBI Taxonomy" id="392032"/>
    <lineage>
        <taxon>Eukaryota</taxon>
        <taxon>Metazoa</taxon>
        <taxon>Spiralia</taxon>
        <taxon>Gnathifera</taxon>
        <taxon>Rotifera</taxon>
        <taxon>Eurotatoria</taxon>
        <taxon>Bdelloidea</taxon>
        <taxon>Philodinida</taxon>
        <taxon>Philodinidae</taxon>
        <taxon>Rotaria</taxon>
    </lineage>
</organism>